<protein>
    <recommendedName>
        <fullName evidence="18">Membrane-associated tyrosine- and threonine-specific cdc2-inhibitory kinase wee-1.3</fullName>
        <ecNumber evidence="2">2.7.11.1</ecNumber>
    </recommendedName>
</protein>
<keyword evidence="7" id="KW-0418">Kinase</keyword>
<keyword evidence="11" id="KW-0221">Differentiation</keyword>
<dbReference type="InterPro" id="IPR008271">
    <property type="entry name" value="Ser/Thr_kinase_AS"/>
</dbReference>
<keyword evidence="8" id="KW-0067">ATP-binding</keyword>
<dbReference type="PROSITE" id="PS00108">
    <property type="entry name" value="PROTEIN_KINASE_ST"/>
    <property type="match status" value="1"/>
</dbReference>
<keyword evidence="11" id="KW-0896">Oogenesis</keyword>
<keyword evidence="9" id="KW-0460">Magnesium</keyword>
<dbReference type="PANTHER" id="PTHR11042:SF183">
    <property type="entry name" value="MEMBRANE-ASSOCIATED TYROSINE- AND THREONINE-SPECIFIC CDC2-INHIBITORY KINASE"/>
    <property type="match status" value="1"/>
</dbReference>
<name>A0A2A2JST4_9BILA</name>
<dbReference type="PANTHER" id="PTHR11042">
    <property type="entry name" value="EUKARYOTIC TRANSLATION INITIATION FACTOR 2-ALPHA KINASE EIF2-ALPHA KINASE -RELATED"/>
    <property type="match status" value="1"/>
</dbReference>
<dbReference type="InterPro" id="IPR050339">
    <property type="entry name" value="CC_SR_Kinase"/>
</dbReference>
<evidence type="ECO:0000259" key="21">
    <source>
        <dbReference type="PROSITE" id="PS50011"/>
    </source>
</evidence>
<dbReference type="PROSITE" id="PS50011">
    <property type="entry name" value="PROTEIN_KINASE_DOM"/>
    <property type="match status" value="1"/>
</dbReference>
<dbReference type="STRING" id="2018661.A0A2A2JST4"/>
<evidence type="ECO:0000256" key="19">
    <source>
        <dbReference type="SAM" id="MobiDB-lite"/>
    </source>
</evidence>
<dbReference type="GO" id="GO:0051321">
    <property type="term" value="P:meiotic cell cycle"/>
    <property type="evidence" value="ECO:0007669"/>
    <property type="project" value="TreeGrafter"/>
</dbReference>
<dbReference type="GO" id="GO:0005634">
    <property type="term" value="C:nucleus"/>
    <property type="evidence" value="ECO:0007669"/>
    <property type="project" value="TreeGrafter"/>
</dbReference>
<keyword evidence="20" id="KW-0812">Transmembrane</keyword>
<dbReference type="GO" id="GO:0005524">
    <property type="term" value="F:ATP binding"/>
    <property type="evidence" value="ECO:0007669"/>
    <property type="project" value="UniProtKB-KW"/>
</dbReference>
<evidence type="ECO:0000256" key="6">
    <source>
        <dbReference type="ARBA" id="ARBA00022741"/>
    </source>
</evidence>
<feature type="region of interest" description="Disordered" evidence="19">
    <location>
        <begin position="411"/>
        <end position="439"/>
    </location>
</feature>
<feature type="domain" description="Protein kinase" evidence="21">
    <location>
        <begin position="1"/>
        <end position="172"/>
    </location>
</feature>
<evidence type="ECO:0000256" key="17">
    <source>
        <dbReference type="ARBA" id="ARBA00048679"/>
    </source>
</evidence>
<feature type="region of interest" description="Disordered" evidence="19">
    <location>
        <begin position="277"/>
        <end position="348"/>
    </location>
</feature>
<dbReference type="EMBL" id="LIAE01010242">
    <property type="protein sequence ID" value="PAV64721.1"/>
    <property type="molecule type" value="Genomic_DNA"/>
</dbReference>
<evidence type="ECO:0000256" key="11">
    <source>
        <dbReference type="ARBA" id="ARBA00022943"/>
    </source>
</evidence>
<evidence type="ECO:0000256" key="12">
    <source>
        <dbReference type="ARBA" id="ARBA00023034"/>
    </source>
</evidence>
<keyword evidence="5" id="KW-0479">Metal-binding</keyword>
<feature type="transmembrane region" description="Helical" evidence="20">
    <location>
        <begin position="200"/>
        <end position="222"/>
    </location>
</feature>
<dbReference type="Pfam" id="PF00069">
    <property type="entry name" value="Pkinase"/>
    <property type="match status" value="1"/>
</dbReference>
<dbReference type="AlphaFoldDB" id="A0A2A2JST4"/>
<evidence type="ECO:0000256" key="16">
    <source>
        <dbReference type="ARBA" id="ARBA00047899"/>
    </source>
</evidence>
<comment type="similarity">
    <text evidence="15">Belongs to the protein kinase superfamily. Ser/Thr protein kinase family. GCN2 subfamily.</text>
</comment>
<evidence type="ECO:0000256" key="2">
    <source>
        <dbReference type="ARBA" id="ARBA00012513"/>
    </source>
</evidence>
<dbReference type="GO" id="GO:0000139">
    <property type="term" value="C:Golgi membrane"/>
    <property type="evidence" value="ECO:0007669"/>
    <property type="project" value="UniProtKB-SubCell"/>
</dbReference>
<feature type="compositionally biased region" description="Polar residues" evidence="19">
    <location>
        <begin position="309"/>
        <end position="321"/>
    </location>
</feature>
<accession>A0A2A2JST4</accession>
<dbReference type="Gene3D" id="1.10.510.10">
    <property type="entry name" value="Transferase(Phosphotransferase) domain 1"/>
    <property type="match status" value="1"/>
</dbReference>
<evidence type="ECO:0000256" key="20">
    <source>
        <dbReference type="SAM" id="Phobius"/>
    </source>
</evidence>
<dbReference type="GO" id="GO:0048477">
    <property type="term" value="P:oogenesis"/>
    <property type="evidence" value="ECO:0007669"/>
    <property type="project" value="UniProtKB-KW"/>
</dbReference>
<evidence type="ECO:0000256" key="9">
    <source>
        <dbReference type="ARBA" id="ARBA00022842"/>
    </source>
</evidence>
<comment type="catalytic activity">
    <reaction evidence="16">
        <text>L-threonyl-[protein] + ATP = O-phospho-L-threonyl-[protein] + ADP + H(+)</text>
        <dbReference type="Rhea" id="RHEA:46608"/>
        <dbReference type="Rhea" id="RHEA-COMP:11060"/>
        <dbReference type="Rhea" id="RHEA-COMP:11605"/>
        <dbReference type="ChEBI" id="CHEBI:15378"/>
        <dbReference type="ChEBI" id="CHEBI:30013"/>
        <dbReference type="ChEBI" id="CHEBI:30616"/>
        <dbReference type="ChEBI" id="CHEBI:61977"/>
        <dbReference type="ChEBI" id="CHEBI:456216"/>
        <dbReference type="EC" id="2.7.11.1"/>
    </reaction>
</comment>
<dbReference type="FunFam" id="1.10.510.10:FF:000315">
    <property type="entry name" value="membrane-associated tyrosine- and threonine-specific cdc2-inhibitory kinase"/>
    <property type="match status" value="1"/>
</dbReference>
<evidence type="ECO:0000256" key="8">
    <source>
        <dbReference type="ARBA" id="ARBA00022840"/>
    </source>
</evidence>
<evidence type="ECO:0000256" key="14">
    <source>
        <dbReference type="ARBA" id="ARBA00023306"/>
    </source>
</evidence>
<dbReference type="Proteomes" id="UP000218231">
    <property type="component" value="Unassembled WGS sequence"/>
</dbReference>
<keyword evidence="12" id="KW-0333">Golgi apparatus</keyword>
<comment type="caution">
    <text evidence="22">The sequence shown here is derived from an EMBL/GenBank/DDBJ whole genome shotgun (WGS) entry which is preliminary data.</text>
</comment>
<sequence>MELCEKSLSDYANEVHPVPESDVWNFFIDLLLAVDHLHAHDLIHCDIKTENIFLTKDYVCKLGDFGLIFDSKNDKPDLAEEGDSRYLAEEVLNSYPTKASDIFSLGAIILELATDLDLPSRGDGWHQIRHGAIPNKFFEKMSTDLRRLIVNMLSCDPLARPTSFQLLVDPAVSKRLAKRKRYHTWHNFKQKIREVLVDDVYAWLVAFFHLIMVPFAWFYNTLHSTKSRIYMKTRKNNNKSSTLSRQPSSEWSLGGELHASQVPFYSADHSRRRYSLNVTPPHRKTPPPISSSRLCFDETESDSDGEVNGNMSVSLSSLNQRSRGKENISASASNTMRITPPPSAERGRLPLPPIAPFETPRHSPFLNAASAHRSRLVTPLQNSPIHNSVPGTPVGLGSAYRNVTLRQRIFANSPQPRPLFGNSPSASARHLGSGDFKRE</sequence>
<keyword evidence="13 20" id="KW-0472">Membrane</keyword>
<evidence type="ECO:0000313" key="22">
    <source>
        <dbReference type="EMBL" id="PAV64721.1"/>
    </source>
</evidence>
<dbReference type="GO" id="GO:0007283">
    <property type="term" value="P:spermatogenesis"/>
    <property type="evidence" value="ECO:0007669"/>
    <property type="project" value="UniProtKB-KW"/>
</dbReference>
<dbReference type="InterPro" id="IPR011009">
    <property type="entry name" value="Kinase-like_dom_sf"/>
</dbReference>
<evidence type="ECO:0000256" key="18">
    <source>
        <dbReference type="ARBA" id="ARBA00071413"/>
    </source>
</evidence>
<keyword evidence="4" id="KW-0808">Transferase</keyword>
<dbReference type="SUPFAM" id="SSF56112">
    <property type="entry name" value="Protein kinase-like (PK-like)"/>
    <property type="match status" value="1"/>
</dbReference>
<evidence type="ECO:0000256" key="10">
    <source>
        <dbReference type="ARBA" id="ARBA00022871"/>
    </source>
</evidence>
<reference evidence="22 23" key="1">
    <citation type="journal article" date="2017" name="Curr. Biol.">
        <title>Genome architecture and evolution of a unichromosomal asexual nematode.</title>
        <authorList>
            <person name="Fradin H."/>
            <person name="Zegar C."/>
            <person name="Gutwein M."/>
            <person name="Lucas J."/>
            <person name="Kovtun M."/>
            <person name="Corcoran D."/>
            <person name="Baugh L.R."/>
            <person name="Kiontke K."/>
            <person name="Gunsalus K."/>
            <person name="Fitch D.H."/>
            <person name="Piano F."/>
        </authorList>
    </citation>
    <scope>NUCLEOTIDE SEQUENCE [LARGE SCALE GENOMIC DNA]</scope>
    <source>
        <strain evidence="22">PF1309</strain>
    </source>
</reference>
<comment type="subcellular location">
    <subcellularLocation>
        <location evidence="1">Golgi apparatus membrane</location>
        <topology evidence="1">Peripheral membrane protein</topology>
    </subcellularLocation>
</comment>
<proteinExistence type="inferred from homology"/>
<evidence type="ECO:0000313" key="23">
    <source>
        <dbReference type="Proteomes" id="UP000218231"/>
    </source>
</evidence>
<dbReference type="OrthoDB" id="5337378at2759"/>
<feature type="compositionally biased region" description="Polar residues" evidence="19">
    <location>
        <begin position="328"/>
        <end position="337"/>
    </location>
</feature>
<evidence type="ECO:0000256" key="4">
    <source>
        <dbReference type="ARBA" id="ARBA00022679"/>
    </source>
</evidence>
<evidence type="ECO:0000256" key="5">
    <source>
        <dbReference type="ARBA" id="ARBA00022723"/>
    </source>
</evidence>
<evidence type="ECO:0000256" key="1">
    <source>
        <dbReference type="ARBA" id="ARBA00004395"/>
    </source>
</evidence>
<evidence type="ECO:0000256" key="3">
    <source>
        <dbReference type="ARBA" id="ARBA00022527"/>
    </source>
</evidence>
<keyword evidence="10" id="KW-0744">Spermatogenesis</keyword>
<keyword evidence="14" id="KW-0131">Cell cycle</keyword>
<dbReference type="GO" id="GO:0110031">
    <property type="term" value="P:negative regulation of G2/MI transition of meiotic cell cycle"/>
    <property type="evidence" value="ECO:0007669"/>
    <property type="project" value="TreeGrafter"/>
</dbReference>
<keyword evidence="23" id="KW-1185">Reference proteome</keyword>
<dbReference type="InterPro" id="IPR000719">
    <property type="entry name" value="Prot_kinase_dom"/>
</dbReference>
<dbReference type="GO" id="GO:0004674">
    <property type="term" value="F:protein serine/threonine kinase activity"/>
    <property type="evidence" value="ECO:0007669"/>
    <property type="project" value="UniProtKB-KW"/>
</dbReference>
<keyword evidence="3" id="KW-0723">Serine/threonine-protein kinase</keyword>
<dbReference type="GO" id="GO:0046872">
    <property type="term" value="F:metal ion binding"/>
    <property type="evidence" value="ECO:0007669"/>
    <property type="project" value="UniProtKB-KW"/>
</dbReference>
<evidence type="ECO:0000256" key="15">
    <source>
        <dbReference type="ARBA" id="ARBA00037982"/>
    </source>
</evidence>
<evidence type="ECO:0000256" key="13">
    <source>
        <dbReference type="ARBA" id="ARBA00023136"/>
    </source>
</evidence>
<organism evidence="22 23">
    <name type="scientific">Diploscapter pachys</name>
    <dbReference type="NCBI Taxonomy" id="2018661"/>
    <lineage>
        <taxon>Eukaryota</taxon>
        <taxon>Metazoa</taxon>
        <taxon>Ecdysozoa</taxon>
        <taxon>Nematoda</taxon>
        <taxon>Chromadorea</taxon>
        <taxon>Rhabditida</taxon>
        <taxon>Rhabditina</taxon>
        <taxon>Rhabditomorpha</taxon>
        <taxon>Rhabditoidea</taxon>
        <taxon>Rhabditidae</taxon>
        <taxon>Diploscapter</taxon>
    </lineage>
</organism>
<keyword evidence="6" id="KW-0547">Nucleotide-binding</keyword>
<dbReference type="EC" id="2.7.11.1" evidence="2"/>
<comment type="catalytic activity">
    <reaction evidence="17">
        <text>L-seryl-[protein] + ATP = O-phospho-L-seryl-[protein] + ADP + H(+)</text>
        <dbReference type="Rhea" id="RHEA:17989"/>
        <dbReference type="Rhea" id="RHEA-COMP:9863"/>
        <dbReference type="Rhea" id="RHEA-COMP:11604"/>
        <dbReference type="ChEBI" id="CHEBI:15378"/>
        <dbReference type="ChEBI" id="CHEBI:29999"/>
        <dbReference type="ChEBI" id="CHEBI:30616"/>
        <dbReference type="ChEBI" id="CHEBI:83421"/>
        <dbReference type="ChEBI" id="CHEBI:456216"/>
        <dbReference type="EC" id="2.7.11.1"/>
    </reaction>
</comment>
<evidence type="ECO:0000256" key="7">
    <source>
        <dbReference type="ARBA" id="ARBA00022777"/>
    </source>
</evidence>
<dbReference type="SMART" id="SM00220">
    <property type="entry name" value="S_TKc"/>
    <property type="match status" value="1"/>
</dbReference>
<keyword evidence="20" id="KW-1133">Transmembrane helix</keyword>
<gene>
    <name evidence="22" type="ORF">WR25_20555</name>
</gene>